<reference evidence="2" key="1">
    <citation type="submission" date="2023-07" db="EMBL/GenBank/DDBJ databases">
        <title>draft genome sequence of fig (Ficus carica).</title>
        <authorList>
            <person name="Takahashi T."/>
            <person name="Nishimura K."/>
        </authorList>
    </citation>
    <scope>NUCLEOTIDE SEQUENCE</scope>
</reference>
<proteinExistence type="predicted"/>
<evidence type="ECO:0000313" key="2">
    <source>
        <dbReference type="EMBL" id="GMN26913.1"/>
    </source>
</evidence>
<protein>
    <submittedName>
        <fullName evidence="2">Uncharacterized protein</fullName>
    </submittedName>
</protein>
<evidence type="ECO:0000256" key="1">
    <source>
        <dbReference type="SAM" id="MobiDB-lite"/>
    </source>
</evidence>
<organism evidence="2 4">
    <name type="scientific">Ficus carica</name>
    <name type="common">Common fig</name>
    <dbReference type="NCBI Taxonomy" id="3494"/>
    <lineage>
        <taxon>Eukaryota</taxon>
        <taxon>Viridiplantae</taxon>
        <taxon>Streptophyta</taxon>
        <taxon>Embryophyta</taxon>
        <taxon>Tracheophyta</taxon>
        <taxon>Spermatophyta</taxon>
        <taxon>Magnoliopsida</taxon>
        <taxon>eudicotyledons</taxon>
        <taxon>Gunneridae</taxon>
        <taxon>Pentapetalae</taxon>
        <taxon>rosids</taxon>
        <taxon>fabids</taxon>
        <taxon>Rosales</taxon>
        <taxon>Moraceae</taxon>
        <taxon>Ficeae</taxon>
        <taxon>Ficus</taxon>
    </lineage>
</organism>
<accession>A0AA87Z057</accession>
<sequence>MVPISAVIKASGMLHIIGKTKNPARASSGPAAPTVSSMPNGPPDT</sequence>
<feature type="region of interest" description="Disordered" evidence="1">
    <location>
        <begin position="19"/>
        <end position="45"/>
    </location>
</feature>
<gene>
    <name evidence="2" type="ORF">TIFTF001_049327</name>
    <name evidence="3" type="ORF">TIFTF001_049346</name>
</gene>
<evidence type="ECO:0000313" key="3">
    <source>
        <dbReference type="EMBL" id="GMN27142.1"/>
    </source>
</evidence>
<name>A0AA87Z057_FICCA</name>
<dbReference type="EMBL" id="BTGU01007026">
    <property type="protein sequence ID" value="GMN26913.1"/>
    <property type="molecule type" value="Genomic_DNA"/>
</dbReference>
<dbReference type="EMBL" id="BTGU01007043">
    <property type="protein sequence ID" value="GMN27142.1"/>
    <property type="molecule type" value="Genomic_DNA"/>
</dbReference>
<dbReference type="Proteomes" id="UP001187192">
    <property type="component" value="Unassembled WGS sequence"/>
</dbReference>
<dbReference type="AlphaFoldDB" id="A0AA87Z057"/>
<evidence type="ECO:0000313" key="4">
    <source>
        <dbReference type="Proteomes" id="UP001187192"/>
    </source>
</evidence>
<keyword evidence="4" id="KW-1185">Reference proteome</keyword>
<comment type="caution">
    <text evidence="2">The sequence shown here is derived from an EMBL/GenBank/DDBJ whole genome shotgun (WGS) entry which is preliminary data.</text>
</comment>